<comment type="caution">
    <text evidence="9">The sequence shown here is derived from an EMBL/GenBank/DDBJ whole genome shotgun (WGS) entry which is preliminary data.</text>
</comment>
<dbReference type="FunFam" id="3.90.132.10:FF:000001">
    <property type="entry name" value="leishmanolysin-like peptidase isoform X2"/>
    <property type="match status" value="1"/>
</dbReference>
<evidence type="ECO:0000256" key="2">
    <source>
        <dbReference type="ARBA" id="ARBA00022670"/>
    </source>
</evidence>
<accession>A0A151Z8B9</accession>
<dbReference type="OMA" id="NQAMQNL"/>
<evidence type="ECO:0000256" key="7">
    <source>
        <dbReference type="PIRSR" id="PIRSR601577-1"/>
    </source>
</evidence>
<dbReference type="Proteomes" id="UP000076078">
    <property type="component" value="Unassembled WGS sequence"/>
</dbReference>
<dbReference type="SUPFAM" id="SSF55486">
    <property type="entry name" value="Metalloproteases ('zincins'), catalytic domain"/>
    <property type="match status" value="1"/>
</dbReference>
<evidence type="ECO:0008006" key="11">
    <source>
        <dbReference type="Google" id="ProtNLM"/>
    </source>
</evidence>
<dbReference type="PANTHER" id="PTHR10942">
    <property type="entry name" value="LEISHMANOLYSIN-LIKE PEPTIDASE"/>
    <property type="match status" value="1"/>
</dbReference>
<dbReference type="Gene3D" id="2.10.55.10">
    <property type="entry name" value="Leishmanolysin domain 3"/>
    <property type="match status" value="1"/>
</dbReference>
<protein>
    <recommendedName>
        <fullName evidence="11">Peptidase M8</fullName>
    </recommendedName>
</protein>
<evidence type="ECO:0000313" key="10">
    <source>
        <dbReference type="Proteomes" id="UP000076078"/>
    </source>
</evidence>
<keyword evidence="10" id="KW-1185">Reference proteome</keyword>
<comment type="similarity">
    <text evidence="1">Belongs to the peptidase M8 family.</text>
</comment>
<sequence>MKITIELFIYFYILIYIIKSSNGEISKSDSILNLKIDEIIENDFEVFLQQYNSQHVQNLKKGIETTKPLDESNNKHLPPYQCQHDKVIKGRKYVKYNVENHGEFPPTNTNNKTSIKLLQDTDNWGRIRIHFDTTHLYNKADRRTCYAVGDKVPLGGSSGANPTRQCDSGSNLAACSFTCTKNFTITTEFANFISNTLSSTISKIFNSLIMVRQQDNLKLLPTLVTSGECDTDYKIPSSYFTDGIDNIDYVVFLTARPTRDVTTIAYALPCSWPISREDGSFGRPIGAGVNVNPSYFIDFVNNPTGFLYKEYIRVFVHEMIHALGFSPNFFSSFRDGDGNLYRDTPGSQISISGRTPSSNFFSYLKPAIGTPSVRDFIRAHFACEDQDFTHMELEDYGSTGTAGSHWEKRVGNEDLMIGYIQPTFFITNLTLSLLQDTGYYKIDFSGSEMWLWGKNLGCPFVRSCSEDAWGPHPGYFCKESELTCTPTRYGKGGCFIQKNSEPLPFRFQHFKDPTLGGIDPASDYCAFSDVSLDVSQTVYCSNGENQHLASSSIYEQYGPDSRCFEYEQFGGLTYGNACWNQRCVGTELQIEIGSGNWQYCPAGTTVKSNGVTIKCPKDYYPCLPTGVPPPQSSSLTLKPTLLLTFLLILTITLIH</sequence>
<name>A0A151Z8B9_TIELA</name>
<dbReference type="GO" id="GO:0006508">
    <property type="term" value="P:proteolysis"/>
    <property type="evidence" value="ECO:0007669"/>
    <property type="project" value="UniProtKB-KW"/>
</dbReference>
<dbReference type="GO" id="GO:0007155">
    <property type="term" value="P:cell adhesion"/>
    <property type="evidence" value="ECO:0007669"/>
    <property type="project" value="InterPro"/>
</dbReference>
<evidence type="ECO:0000256" key="5">
    <source>
        <dbReference type="ARBA" id="ARBA00022833"/>
    </source>
</evidence>
<dbReference type="GO" id="GO:0046872">
    <property type="term" value="F:metal ion binding"/>
    <property type="evidence" value="ECO:0007669"/>
    <property type="project" value="UniProtKB-KW"/>
</dbReference>
<dbReference type="InterPro" id="IPR001577">
    <property type="entry name" value="Peptidase_M8"/>
</dbReference>
<evidence type="ECO:0000256" key="1">
    <source>
        <dbReference type="ARBA" id="ARBA00005860"/>
    </source>
</evidence>
<feature type="binding site" evidence="8">
    <location>
        <position position="321"/>
    </location>
    <ligand>
        <name>Zn(2+)</name>
        <dbReference type="ChEBI" id="CHEBI:29105"/>
        <note>catalytic</note>
    </ligand>
</feature>
<dbReference type="Gene3D" id="3.90.132.10">
    <property type="entry name" value="Leishmanolysin , domain 2"/>
    <property type="match status" value="1"/>
</dbReference>
<evidence type="ECO:0000256" key="6">
    <source>
        <dbReference type="ARBA" id="ARBA00023049"/>
    </source>
</evidence>
<dbReference type="Gene3D" id="3.10.170.20">
    <property type="match status" value="1"/>
</dbReference>
<proteinExistence type="inferred from homology"/>
<dbReference type="GO" id="GO:0004222">
    <property type="term" value="F:metalloendopeptidase activity"/>
    <property type="evidence" value="ECO:0007669"/>
    <property type="project" value="InterPro"/>
</dbReference>
<dbReference type="Pfam" id="PF01457">
    <property type="entry name" value="Peptidase_M8"/>
    <property type="match status" value="1"/>
</dbReference>
<keyword evidence="6 8" id="KW-0482">Metalloprotease</keyword>
<keyword evidence="5 8" id="KW-0862">Zinc</keyword>
<reference evidence="9 10" key="1">
    <citation type="submission" date="2015-12" db="EMBL/GenBank/DDBJ databases">
        <title>Dictyostelia acquired genes for synthesis and detection of signals that induce cell-type specialization by lateral gene transfer from prokaryotes.</title>
        <authorList>
            <person name="Gloeckner G."/>
            <person name="Schaap P."/>
        </authorList>
    </citation>
    <scope>NUCLEOTIDE SEQUENCE [LARGE SCALE GENOMIC DNA]</scope>
    <source>
        <strain evidence="9 10">TK</strain>
    </source>
</reference>
<keyword evidence="3 8" id="KW-0479">Metal-binding</keyword>
<evidence type="ECO:0000313" key="9">
    <source>
        <dbReference type="EMBL" id="KYQ90187.1"/>
    </source>
</evidence>
<dbReference type="EMBL" id="LODT01000037">
    <property type="protein sequence ID" value="KYQ90187.1"/>
    <property type="molecule type" value="Genomic_DNA"/>
</dbReference>
<gene>
    <name evidence="9" type="ORF">DLAC_08785</name>
</gene>
<dbReference type="InParanoid" id="A0A151Z8B9"/>
<feature type="binding site" evidence="8">
    <location>
        <position position="405"/>
    </location>
    <ligand>
        <name>Zn(2+)</name>
        <dbReference type="ChEBI" id="CHEBI:29105"/>
        <note>catalytic</note>
    </ligand>
</feature>
<feature type="binding site" evidence="8">
    <location>
        <position position="317"/>
    </location>
    <ligand>
        <name>Zn(2+)</name>
        <dbReference type="ChEBI" id="CHEBI:29105"/>
        <note>catalytic</note>
    </ligand>
</feature>
<dbReference type="PANTHER" id="PTHR10942:SF0">
    <property type="entry name" value="LEISHMANOLYSIN-LIKE PEPTIDASE"/>
    <property type="match status" value="1"/>
</dbReference>
<dbReference type="OrthoDB" id="527990at2759"/>
<feature type="active site" evidence="7">
    <location>
        <position position="318"/>
    </location>
</feature>
<organism evidence="9 10">
    <name type="scientific">Tieghemostelium lacteum</name>
    <name type="common">Slime mold</name>
    <name type="synonym">Dictyostelium lacteum</name>
    <dbReference type="NCBI Taxonomy" id="361077"/>
    <lineage>
        <taxon>Eukaryota</taxon>
        <taxon>Amoebozoa</taxon>
        <taxon>Evosea</taxon>
        <taxon>Eumycetozoa</taxon>
        <taxon>Dictyostelia</taxon>
        <taxon>Dictyosteliales</taxon>
        <taxon>Raperosteliaceae</taxon>
        <taxon>Tieghemostelium</taxon>
    </lineage>
</organism>
<comment type="cofactor">
    <cofactor evidence="8">
        <name>Zn(2+)</name>
        <dbReference type="ChEBI" id="CHEBI:29105"/>
    </cofactor>
    <text evidence="8">Binds 1 zinc ion per subunit.</text>
</comment>
<keyword evidence="4" id="KW-0378">Hydrolase</keyword>
<keyword evidence="2" id="KW-0645">Protease</keyword>
<dbReference type="AlphaFoldDB" id="A0A151Z8B9"/>
<evidence type="ECO:0000256" key="4">
    <source>
        <dbReference type="ARBA" id="ARBA00022801"/>
    </source>
</evidence>
<dbReference type="GO" id="GO:0016020">
    <property type="term" value="C:membrane"/>
    <property type="evidence" value="ECO:0007669"/>
    <property type="project" value="InterPro"/>
</dbReference>
<evidence type="ECO:0000256" key="8">
    <source>
        <dbReference type="PIRSR" id="PIRSR601577-2"/>
    </source>
</evidence>
<evidence type="ECO:0000256" key="3">
    <source>
        <dbReference type="ARBA" id="ARBA00022723"/>
    </source>
</evidence>
<dbReference type="GO" id="GO:0005737">
    <property type="term" value="C:cytoplasm"/>
    <property type="evidence" value="ECO:0007669"/>
    <property type="project" value="TreeGrafter"/>
</dbReference>